<keyword evidence="4" id="KW-1185">Reference proteome</keyword>
<comment type="similarity">
    <text evidence="2">Belongs to the cyclin family.</text>
</comment>
<dbReference type="Proteomes" id="UP000788993">
    <property type="component" value="Unassembled WGS sequence"/>
</dbReference>
<dbReference type="SUPFAM" id="SSF47954">
    <property type="entry name" value="Cyclin-like"/>
    <property type="match status" value="2"/>
</dbReference>
<dbReference type="PANTHER" id="PTHR10177">
    <property type="entry name" value="CYCLINS"/>
    <property type="match status" value="1"/>
</dbReference>
<dbReference type="Pfam" id="PF00134">
    <property type="entry name" value="Cyclin_N"/>
    <property type="match status" value="1"/>
</dbReference>
<evidence type="ECO:0000313" key="3">
    <source>
        <dbReference type="EMBL" id="KAH3664712.1"/>
    </source>
</evidence>
<dbReference type="AlphaFoldDB" id="A0A1B7SEC7"/>
<dbReference type="InterPro" id="IPR036915">
    <property type="entry name" value="Cyclin-like_sf"/>
</dbReference>
<proteinExistence type="inferred from homology"/>
<organism evidence="3 4">
    <name type="scientific">Ogataea polymorpha</name>
    <dbReference type="NCBI Taxonomy" id="460523"/>
    <lineage>
        <taxon>Eukaryota</taxon>
        <taxon>Fungi</taxon>
        <taxon>Dikarya</taxon>
        <taxon>Ascomycota</taxon>
        <taxon>Saccharomycotina</taxon>
        <taxon>Pichiomycetes</taxon>
        <taxon>Pichiales</taxon>
        <taxon>Pichiaceae</taxon>
        <taxon>Ogataea</taxon>
    </lineage>
</organism>
<protein>
    <submittedName>
        <fullName evidence="3">Uncharacterized protein</fullName>
    </submittedName>
</protein>
<sequence length="365" mass="41217">MTSRLAAGHRLEIRSHDYLVQEYRNDIHSHFIHLDYLFRQRPSPLPLQPQLQPNRFALLNSIFDVVEKLSWSYATFSLAVTVLDRYLSKALVLEKNYKLVGYCCLWIAFKFNENKPKGKLVNALIKRAGYDLDRKGDFLRLEMDILSALKWDLSMPSADYFVNFYTNNSQPNLKERTEGAIFLCELAHFDRNLFYSYSPSSIAAASIMLTNAALTGATDKLDDLQHSLLHQVLAVPSSVRAKYFNSGSRIIPHLTGLATQVLHKARGLDTQYVSYSPHHASPVQELVLYPNLPISPIASPIHQHHRHSHARSQSLTALRSLHIDTACLPTPGMTPVSSAAGASQVTPVAVPLDLDERSTKRRRYL</sequence>
<accession>A0A1B7SEC7</accession>
<name>A0A1B7SEC7_9ASCO</name>
<dbReference type="InterPro" id="IPR004367">
    <property type="entry name" value="Cyclin_C-dom"/>
</dbReference>
<dbReference type="InterPro" id="IPR039361">
    <property type="entry name" value="Cyclin"/>
</dbReference>
<dbReference type="Gene3D" id="1.10.472.10">
    <property type="entry name" value="Cyclin-like"/>
    <property type="match status" value="2"/>
</dbReference>
<dbReference type="EMBL" id="JAEUBD010001178">
    <property type="protein sequence ID" value="KAH3664712.1"/>
    <property type="molecule type" value="Genomic_DNA"/>
</dbReference>
<evidence type="ECO:0000256" key="2">
    <source>
        <dbReference type="RuleBase" id="RU000383"/>
    </source>
</evidence>
<dbReference type="InterPro" id="IPR006671">
    <property type="entry name" value="Cyclin_N"/>
</dbReference>
<reference evidence="3" key="1">
    <citation type="journal article" date="2021" name="Open Biol.">
        <title>Shared evolutionary footprints suggest mitochondrial oxidative damage underlies multiple complex I losses in fungi.</title>
        <authorList>
            <person name="Schikora-Tamarit M.A."/>
            <person name="Marcet-Houben M."/>
            <person name="Nosek J."/>
            <person name="Gabaldon T."/>
        </authorList>
    </citation>
    <scope>NUCLEOTIDE SEQUENCE</scope>
    <source>
        <strain evidence="3">NCAIM Y.01608</strain>
    </source>
</reference>
<keyword evidence="1 2" id="KW-0195">Cyclin</keyword>
<evidence type="ECO:0000313" key="4">
    <source>
        <dbReference type="Proteomes" id="UP000788993"/>
    </source>
</evidence>
<reference evidence="3" key="2">
    <citation type="submission" date="2021-01" db="EMBL/GenBank/DDBJ databases">
        <authorList>
            <person name="Schikora-Tamarit M.A."/>
        </authorList>
    </citation>
    <scope>NUCLEOTIDE SEQUENCE</scope>
    <source>
        <strain evidence="3">NCAIM Y.01608</strain>
    </source>
</reference>
<dbReference type="GO" id="GO:0016538">
    <property type="term" value="F:cyclin-dependent protein serine/threonine kinase regulator activity"/>
    <property type="evidence" value="ECO:0007669"/>
    <property type="project" value="UniProtKB-ARBA"/>
</dbReference>
<comment type="caution">
    <text evidence="3">The sequence shown here is derived from an EMBL/GenBank/DDBJ whole genome shotgun (WGS) entry which is preliminary data.</text>
</comment>
<dbReference type="InterPro" id="IPR013763">
    <property type="entry name" value="Cyclin-like_dom"/>
</dbReference>
<evidence type="ECO:0000256" key="1">
    <source>
        <dbReference type="ARBA" id="ARBA00023127"/>
    </source>
</evidence>
<gene>
    <name evidence="3" type="ORF">OGATHE_003527</name>
</gene>
<dbReference type="Pfam" id="PF02984">
    <property type="entry name" value="Cyclin_C"/>
    <property type="match status" value="1"/>
</dbReference>
<dbReference type="SMART" id="SM00385">
    <property type="entry name" value="CYCLIN"/>
    <property type="match status" value="1"/>
</dbReference>
<dbReference type="CDD" id="cd20559">
    <property type="entry name" value="CYCLIN_ScCLN_like"/>
    <property type="match status" value="1"/>
</dbReference>
<dbReference type="RefSeq" id="XP_018209785.1">
    <property type="nucleotide sequence ID" value="XM_018356269.1"/>
</dbReference>